<dbReference type="GO" id="GO:0004553">
    <property type="term" value="F:hydrolase activity, hydrolyzing O-glycosyl compounds"/>
    <property type="evidence" value="ECO:0007669"/>
    <property type="project" value="InterPro"/>
</dbReference>
<dbReference type="KEGG" id="puo:RZN69_11505"/>
<accession>A0AAQ3LDH2</accession>
<dbReference type="Pfam" id="PF04685">
    <property type="entry name" value="DUF608"/>
    <property type="match status" value="1"/>
</dbReference>
<dbReference type="InterPro" id="IPR012341">
    <property type="entry name" value="6hp_glycosidase-like_sf"/>
</dbReference>
<evidence type="ECO:0000259" key="1">
    <source>
        <dbReference type="Pfam" id="PF04685"/>
    </source>
</evidence>
<gene>
    <name evidence="3" type="ORF">RZN69_11505</name>
</gene>
<dbReference type="EMBL" id="CP136920">
    <property type="protein sequence ID" value="WOO43715.1"/>
    <property type="molecule type" value="Genomic_DNA"/>
</dbReference>
<keyword evidence="3" id="KW-0378">Hydrolase</keyword>
<keyword evidence="4" id="KW-1185">Reference proteome</keyword>
<feature type="domain" description="Glycosyl-hydrolase family 116 catalytic region" evidence="1">
    <location>
        <begin position="458"/>
        <end position="766"/>
    </location>
</feature>
<proteinExistence type="predicted"/>
<dbReference type="SUPFAM" id="SSF48208">
    <property type="entry name" value="Six-hairpin glycosidases"/>
    <property type="match status" value="1"/>
</dbReference>
<dbReference type="Pfam" id="PF12215">
    <property type="entry name" value="Glyco_hydr_116N"/>
    <property type="match status" value="1"/>
</dbReference>
<organism evidence="3 4">
    <name type="scientific">Rubellicoccus peritrichatus</name>
    <dbReference type="NCBI Taxonomy" id="3080537"/>
    <lineage>
        <taxon>Bacteria</taxon>
        <taxon>Pseudomonadati</taxon>
        <taxon>Verrucomicrobiota</taxon>
        <taxon>Opitutia</taxon>
        <taxon>Puniceicoccales</taxon>
        <taxon>Cerasicoccaceae</taxon>
        <taxon>Rubellicoccus</taxon>
    </lineage>
</organism>
<reference evidence="3 4" key="1">
    <citation type="submission" date="2023-10" db="EMBL/GenBank/DDBJ databases">
        <title>Rubellicoccus peritrichatus gen. nov., sp. nov., isolated from an algae of coral reef tank.</title>
        <authorList>
            <person name="Luo J."/>
        </authorList>
    </citation>
    <scope>NUCLEOTIDE SEQUENCE [LARGE SCALE GENOMIC DNA]</scope>
    <source>
        <strain evidence="3 4">CR14</strain>
    </source>
</reference>
<dbReference type="RefSeq" id="WP_317836313.1">
    <property type="nucleotide sequence ID" value="NZ_CP136920.1"/>
</dbReference>
<dbReference type="InterPro" id="IPR006775">
    <property type="entry name" value="GH116_catalytic"/>
</dbReference>
<protein>
    <submittedName>
        <fullName evidence="3">GH116 family glycosyl hydrolase</fullName>
    </submittedName>
</protein>
<name>A0AAQ3LDH2_9BACT</name>
<evidence type="ECO:0000313" key="4">
    <source>
        <dbReference type="Proteomes" id="UP001304300"/>
    </source>
</evidence>
<dbReference type="PANTHER" id="PTHR12654">
    <property type="entry name" value="BILE ACID BETA-GLUCOSIDASE-RELATED"/>
    <property type="match status" value="1"/>
</dbReference>
<feature type="domain" description="Glycosyl-hydrolase family 116 N-terminal" evidence="2">
    <location>
        <begin position="21"/>
        <end position="348"/>
    </location>
</feature>
<dbReference type="Proteomes" id="UP001304300">
    <property type="component" value="Chromosome"/>
</dbReference>
<dbReference type="InterPro" id="IPR024462">
    <property type="entry name" value="GH116_N"/>
</dbReference>
<dbReference type="Gene3D" id="1.50.10.10">
    <property type="match status" value="1"/>
</dbReference>
<sequence length="828" mass="92689">MNTETRLYNNIYEGKQLDRVAFPLGGIGAGMICLDGNASFSNISLRHRPEVFNQRIMFSALNVKQGDQKKARILQGRTPDWKIMFPWNKFTKDKPCSSANGGPGTIYGLPYFQECSFAARFPFATVDLSDPEMPVGVQVRAWSPFVPGQSDDSSLPVAGVEYTFHNRSKESVEAVFYHAADNFMKVEKKSEGCGCGSNEKQEVDDGVRPVENGFVLYQSDAGDCTYREGAFAVAADQPAVVNSRWFRGGWFDAMSVLWKEIENGELPAHEAVDDDAGSSNGGSLAIPFKLEPGESHTVRLRLAWYVPKSDLSSGLPDARQGEEYQPWYAQKFKGIDELLGSWLEKYDSLQIASNDFANCLYSSTLPPEVLEAITANLSILKSPTVLRQNDGRIWAWEGCFDDFGCCSGTCTHVWNYAQAMPHLFPDLERTLRQSEFYDSQDDKGHQNFRASMPIGEVTHDHHAAADGQLGGIMKIHRDWKISGDTDWLRAIWPKVQSSLQYCIDTWDPDRNGTLIEPHHNTYDIEFWGADGMCTSFYLGALKAAAIMAEALGEDSSAYQSLYEAGRTFMEGELFNGEYFIQKIQWEGLKASSPADAATPGGVKSYRSPESRKLLEKEGPKYQYGNGCLSDGVLGQWMAEVCGVGEILDQAKVRSHLNAVYRYNFRKSLHNHANPQRPTYALNDEAGLLLCSWPHGDRLTLPFVYSEEVWTGIEYQVASHLIMMGEREKGVEIVRAVRSRYDGRVRNPFDEYECGHWYARAMSSYSLFQAFSGARYDAVEQVLYLKQDGNEDYSTFLCTENGYGQAGIRNGKPFLEVASGVVPVKRIQV</sequence>
<dbReference type="AlphaFoldDB" id="A0AAQ3LDH2"/>
<evidence type="ECO:0000259" key="2">
    <source>
        <dbReference type="Pfam" id="PF12215"/>
    </source>
</evidence>
<dbReference type="InterPro" id="IPR052566">
    <property type="entry name" value="Non-lysos_glucosylceramidase"/>
</dbReference>
<dbReference type="PANTHER" id="PTHR12654:SF0">
    <property type="entry name" value="NON-LYSOSOMAL GLUCOSYLCERAMIDASE"/>
    <property type="match status" value="1"/>
</dbReference>
<dbReference type="InterPro" id="IPR008928">
    <property type="entry name" value="6-hairpin_glycosidase_sf"/>
</dbReference>
<evidence type="ECO:0000313" key="3">
    <source>
        <dbReference type="EMBL" id="WOO43715.1"/>
    </source>
</evidence>
<dbReference type="GO" id="GO:0005975">
    <property type="term" value="P:carbohydrate metabolic process"/>
    <property type="evidence" value="ECO:0007669"/>
    <property type="project" value="InterPro"/>
</dbReference>